<dbReference type="AlphaFoldDB" id="A0A3P7E3P4"/>
<dbReference type="InterPro" id="IPR000008">
    <property type="entry name" value="C2_dom"/>
</dbReference>
<dbReference type="PANTHER" id="PTHR10336">
    <property type="entry name" value="PHOSPHOINOSITIDE-SPECIFIC PHOSPHOLIPASE C FAMILY PROTEIN"/>
    <property type="match status" value="1"/>
</dbReference>
<accession>A0A3P7E3P4</accession>
<proteinExistence type="predicted"/>
<organism evidence="2 3">
    <name type="scientific">Wuchereria bancrofti</name>
    <dbReference type="NCBI Taxonomy" id="6293"/>
    <lineage>
        <taxon>Eukaryota</taxon>
        <taxon>Metazoa</taxon>
        <taxon>Ecdysozoa</taxon>
        <taxon>Nematoda</taxon>
        <taxon>Chromadorea</taxon>
        <taxon>Rhabditida</taxon>
        <taxon>Spirurina</taxon>
        <taxon>Spiruromorpha</taxon>
        <taxon>Filarioidea</taxon>
        <taxon>Onchocercidae</taxon>
        <taxon>Wuchereria</taxon>
    </lineage>
</organism>
<dbReference type="GO" id="GO:0035556">
    <property type="term" value="P:intracellular signal transduction"/>
    <property type="evidence" value="ECO:0007669"/>
    <property type="project" value="InterPro"/>
</dbReference>
<dbReference type="InterPro" id="IPR035892">
    <property type="entry name" value="C2_domain_sf"/>
</dbReference>
<protein>
    <recommendedName>
        <fullName evidence="1">C2 domain-containing protein</fullName>
    </recommendedName>
</protein>
<dbReference type="GO" id="GO:0004435">
    <property type="term" value="F:phosphatidylinositol-4,5-bisphosphate phospholipase C activity"/>
    <property type="evidence" value="ECO:0007669"/>
    <property type="project" value="TreeGrafter"/>
</dbReference>
<dbReference type="InParanoid" id="A0A3P7E3P4"/>
<evidence type="ECO:0000313" key="2">
    <source>
        <dbReference type="EMBL" id="VDM17091.1"/>
    </source>
</evidence>
<feature type="domain" description="C2" evidence="1">
    <location>
        <begin position="1"/>
        <end position="116"/>
    </location>
</feature>
<keyword evidence="3" id="KW-1185">Reference proteome</keyword>
<dbReference type="InterPro" id="IPR001192">
    <property type="entry name" value="PI-PLC_fam"/>
</dbReference>
<dbReference type="Pfam" id="PF00168">
    <property type="entry name" value="C2"/>
    <property type="match status" value="1"/>
</dbReference>
<dbReference type="PRINTS" id="PR00360">
    <property type="entry name" value="C2DOMAIN"/>
</dbReference>
<dbReference type="CDD" id="cd00275">
    <property type="entry name" value="C2_PLC_like"/>
    <property type="match status" value="1"/>
</dbReference>
<sequence>MPEVSSSVVTTMLVGVISGQYLPTVSQANDVIDPYVTIEIFGIPADSRKFRTKTIRNNGFNPQFNETFTFPLHFPDFALLRFCVKDFDSTSANDFVGEFTIPVKSIRAGSELYIKMLGNIDMK</sequence>
<dbReference type="SMART" id="SM00239">
    <property type="entry name" value="C2"/>
    <property type="match status" value="1"/>
</dbReference>
<dbReference type="Proteomes" id="UP000270924">
    <property type="component" value="Unassembled WGS sequence"/>
</dbReference>
<evidence type="ECO:0000259" key="1">
    <source>
        <dbReference type="PROSITE" id="PS50004"/>
    </source>
</evidence>
<dbReference type="PANTHER" id="PTHR10336:SF209">
    <property type="entry name" value="PHOSPHOINOSITIDE PHOSPHOLIPASE C"/>
    <property type="match status" value="1"/>
</dbReference>
<dbReference type="GO" id="GO:0005886">
    <property type="term" value="C:plasma membrane"/>
    <property type="evidence" value="ECO:0007669"/>
    <property type="project" value="TreeGrafter"/>
</dbReference>
<dbReference type="EMBL" id="UYWW01009774">
    <property type="protein sequence ID" value="VDM17091.1"/>
    <property type="molecule type" value="Genomic_DNA"/>
</dbReference>
<gene>
    <name evidence="2" type="ORF">WBA_LOCUS9619</name>
</gene>
<reference evidence="2 3" key="1">
    <citation type="submission" date="2018-11" db="EMBL/GenBank/DDBJ databases">
        <authorList>
            <consortium name="Pathogen Informatics"/>
        </authorList>
    </citation>
    <scope>NUCLEOTIDE SEQUENCE [LARGE SCALE GENOMIC DNA]</scope>
</reference>
<dbReference type="Gene3D" id="2.60.40.150">
    <property type="entry name" value="C2 domain"/>
    <property type="match status" value="1"/>
</dbReference>
<dbReference type="PROSITE" id="PS50004">
    <property type="entry name" value="C2"/>
    <property type="match status" value="1"/>
</dbReference>
<dbReference type="OrthoDB" id="269822at2759"/>
<dbReference type="SUPFAM" id="SSF49562">
    <property type="entry name" value="C2 domain (Calcium/lipid-binding domain, CaLB)"/>
    <property type="match status" value="1"/>
</dbReference>
<name>A0A3P7E3P4_WUCBA</name>
<evidence type="ECO:0000313" key="3">
    <source>
        <dbReference type="Proteomes" id="UP000270924"/>
    </source>
</evidence>